<dbReference type="GO" id="GO:0016020">
    <property type="term" value="C:membrane"/>
    <property type="evidence" value="ECO:0007669"/>
    <property type="project" value="GOC"/>
</dbReference>
<reference evidence="10" key="1">
    <citation type="submission" date="2016-10" db="EMBL/GenBank/DDBJ databases">
        <authorList>
            <person name="Varghese N."/>
            <person name="Submissions S."/>
        </authorList>
    </citation>
    <scope>NUCLEOTIDE SEQUENCE [LARGE SCALE GENOMIC DNA]</scope>
    <source>
        <strain evidence="10">Gh-48</strain>
    </source>
</reference>
<dbReference type="GO" id="GO:0005506">
    <property type="term" value="F:iron ion binding"/>
    <property type="evidence" value="ECO:0007669"/>
    <property type="project" value="InterPro"/>
</dbReference>
<dbReference type="OrthoDB" id="9770329at2"/>
<evidence type="ECO:0000256" key="2">
    <source>
        <dbReference type="ARBA" id="ARBA00022692"/>
    </source>
</evidence>
<protein>
    <submittedName>
        <fullName evidence="9">Sterol desaturase/sphingolipid hydroxylase, fatty acid hydroxylase superfamily</fullName>
    </submittedName>
</protein>
<dbReference type="Proteomes" id="UP000198942">
    <property type="component" value="Unassembled WGS sequence"/>
</dbReference>
<name>A0A1H8GNC5_9SPHI</name>
<dbReference type="Pfam" id="PF04116">
    <property type="entry name" value="FA_hydroxylase"/>
    <property type="match status" value="1"/>
</dbReference>
<accession>A0A1H8GNC5</accession>
<comment type="subcellular location">
    <subcellularLocation>
        <location evidence="1">Endomembrane system</location>
        <topology evidence="1">Multi-pass membrane protein</topology>
    </subcellularLocation>
</comment>
<evidence type="ECO:0000259" key="8">
    <source>
        <dbReference type="Pfam" id="PF04116"/>
    </source>
</evidence>
<keyword evidence="3 7" id="KW-1133">Transmembrane helix</keyword>
<dbReference type="RefSeq" id="WP_091210548.1">
    <property type="nucleotide sequence ID" value="NZ_FOCL01000003.1"/>
</dbReference>
<sequence length="327" mass="39087">MSPEKLTTIITSIILFCWIGFIIAWERISPYRKGLKFFREGFWIDLVWYTLIQSYFLKILIFDYIIKPLEAHFDLSHLHLISNWPIVLQVLFFLFTHDLYIYLFHRFQHSNKFFWRIHEAHHSGKEVDFLAGSRSHIMEIVINQTIEFAPIILLGADPIVIPIKAMLDAMFGMFIHGNIKVNMGKLKYIINSPQLHLWHHANYQEVFHANFSTKFSFWDYLFGTAYDPGHAPGDKPENWGLYYDYPKDYFLQHAFSVKRFDEKTLLKYRWFNWYYHLRPRFINWLITIIPTRLKTLVPVKINKAPELDIEPQPVTLAAEQENVLQQN</sequence>
<dbReference type="InterPro" id="IPR051689">
    <property type="entry name" value="Sterol_desaturase/TMEM195"/>
</dbReference>
<dbReference type="InterPro" id="IPR006694">
    <property type="entry name" value="Fatty_acid_hydroxylase"/>
</dbReference>
<gene>
    <name evidence="9" type="ORF">SAMN05192574_103205</name>
</gene>
<dbReference type="AlphaFoldDB" id="A0A1H8GNC5"/>
<keyword evidence="2 7" id="KW-0812">Transmembrane</keyword>
<evidence type="ECO:0000313" key="9">
    <source>
        <dbReference type="EMBL" id="SEN45244.1"/>
    </source>
</evidence>
<proteinExistence type="predicted"/>
<keyword evidence="5" id="KW-0443">Lipid metabolism</keyword>
<evidence type="ECO:0000313" key="10">
    <source>
        <dbReference type="Proteomes" id="UP000198942"/>
    </source>
</evidence>
<feature type="transmembrane region" description="Helical" evidence="7">
    <location>
        <begin position="46"/>
        <end position="66"/>
    </location>
</feature>
<evidence type="ECO:0000256" key="6">
    <source>
        <dbReference type="ARBA" id="ARBA00023136"/>
    </source>
</evidence>
<feature type="domain" description="Fatty acid hydroxylase" evidence="8">
    <location>
        <begin position="91"/>
        <end position="224"/>
    </location>
</feature>
<keyword evidence="4" id="KW-0560">Oxidoreductase</keyword>
<feature type="transmembrane region" description="Helical" evidence="7">
    <location>
        <begin position="6"/>
        <end position="25"/>
    </location>
</feature>
<evidence type="ECO:0000256" key="1">
    <source>
        <dbReference type="ARBA" id="ARBA00004127"/>
    </source>
</evidence>
<evidence type="ECO:0000256" key="4">
    <source>
        <dbReference type="ARBA" id="ARBA00023002"/>
    </source>
</evidence>
<dbReference type="GO" id="GO:0008610">
    <property type="term" value="P:lipid biosynthetic process"/>
    <property type="evidence" value="ECO:0007669"/>
    <property type="project" value="InterPro"/>
</dbReference>
<feature type="transmembrane region" description="Helical" evidence="7">
    <location>
        <begin position="86"/>
        <end position="104"/>
    </location>
</feature>
<dbReference type="EMBL" id="FOCL01000003">
    <property type="protein sequence ID" value="SEN45244.1"/>
    <property type="molecule type" value="Genomic_DNA"/>
</dbReference>
<dbReference type="PANTHER" id="PTHR21624:SF1">
    <property type="entry name" value="ALKYLGLYCEROL MONOOXYGENASE"/>
    <property type="match status" value="1"/>
</dbReference>
<evidence type="ECO:0000256" key="5">
    <source>
        <dbReference type="ARBA" id="ARBA00023098"/>
    </source>
</evidence>
<evidence type="ECO:0000256" key="3">
    <source>
        <dbReference type="ARBA" id="ARBA00022989"/>
    </source>
</evidence>
<dbReference type="PANTHER" id="PTHR21624">
    <property type="entry name" value="STEROL DESATURASE-RELATED PROTEIN"/>
    <property type="match status" value="1"/>
</dbReference>
<keyword evidence="10" id="KW-1185">Reference proteome</keyword>
<dbReference type="STRING" id="551995.SAMN05192574_103205"/>
<dbReference type="GO" id="GO:0050479">
    <property type="term" value="F:glyceryl-ether monooxygenase activity"/>
    <property type="evidence" value="ECO:0007669"/>
    <property type="project" value="TreeGrafter"/>
</dbReference>
<evidence type="ECO:0000256" key="7">
    <source>
        <dbReference type="SAM" id="Phobius"/>
    </source>
</evidence>
<dbReference type="GO" id="GO:0012505">
    <property type="term" value="C:endomembrane system"/>
    <property type="evidence" value="ECO:0007669"/>
    <property type="project" value="UniProtKB-SubCell"/>
</dbReference>
<organism evidence="9 10">
    <name type="scientific">Mucilaginibacter gossypiicola</name>
    <dbReference type="NCBI Taxonomy" id="551995"/>
    <lineage>
        <taxon>Bacteria</taxon>
        <taxon>Pseudomonadati</taxon>
        <taxon>Bacteroidota</taxon>
        <taxon>Sphingobacteriia</taxon>
        <taxon>Sphingobacteriales</taxon>
        <taxon>Sphingobacteriaceae</taxon>
        <taxon>Mucilaginibacter</taxon>
    </lineage>
</organism>
<keyword evidence="6 7" id="KW-0472">Membrane</keyword>
<dbReference type="GO" id="GO:0006643">
    <property type="term" value="P:membrane lipid metabolic process"/>
    <property type="evidence" value="ECO:0007669"/>
    <property type="project" value="TreeGrafter"/>
</dbReference>